<name>A0A8X7NIR9_CANPA</name>
<dbReference type="SMART" id="SM01312">
    <property type="entry name" value="RTC4"/>
    <property type="match status" value="1"/>
</dbReference>
<evidence type="ECO:0000256" key="8">
    <source>
        <dbReference type="SAM" id="MobiDB-lite"/>
    </source>
</evidence>
<dbReference type="Pfam" id="PF14474">
    <property type="entry name" value="RTC4"/>
    <property type="match status" value="1"/>
</dbReference>
<sequence length="361" mass="41434">MRTNQLSSLDIKRKNHPSTDPKKSIRSPNAQETGIVSYTNPRKGDSSYMNAQRFSPQKSQEGQTYSRKKRPIYVHSEDGKDKRIEPSQVKQGRQGKQGMRDTKSYPTSLEPEKHSSDDDEKEFGVINVSKITPSPRKKKRSSIYDEIEGLLDLNDDDGDDGDSKQIERKKLKVSTTSDGRIDLIRSFEEAKYGTKQDIAKKHKSKGIPKPITSRSELLQRARAHFEEMKLVLEGKCPPSIYYERAKRIRKNSSHETMTAKEQTRVDWESFYGGYYGFQRQSIIGKEITKVCQNELQKQRKNPTISYWSIPSFATHVLANEVIIRMIMEDLKLDYDAAEAVCTETTDYGIAIADKIEIEDDY</sequence>
<dbReference type="GO" id="GO:0005634">
    <property type="term" value="C:nucleus"/>
    <property type="evidence" value="ECO:0007669"/>
    <property type="project" value="UniProtKB-SubCell"/>
</dbReference>
<dbReference type="InterPro" id="IPR039024">
    <property type="entry name" value="RTC4"/>
</dbReference>
<evidence type="ECO:0000256" key="5">
    <source>
        <dbReference type="ARBA" id="ARBA00015162"/>
    </source>
</evidence>
<feature type="region of interest" description="Disordered" evidence="8">
    <location>
        <begin position="1"/>
        <end position="141"/>
    </location>
</feature>
<organism evidence="10 11">
    <name type="scientific">Candida parapsilosis</name>
    <name type="common">Yeast</name>
    <dbReference type="NCBI Taxonomy" id="5480"/>
    <lineage>
        <taxon>Eukaryota</taxon>
        <taxon>Fungi</taxon>
        <taxon>Dikarya</taxon>
        <taxon>Ascomycota</taxon>
        <taxon>Saccharomycotina</taxon>
        <taxon>Pichiomycetes</taxon>
        <taxon>Debaryomycetaceae</taxon>
        <taxon>Candida/Lodderomyces clade</taxon>
        <taxon>Candida</taxon>
    </lineage>
</organism>
<accession>A0A8X7NIR9</accession>
<dbReference type="PANTHER" id="PTHR41391">
    <property type="entry name" value="RESTRICTION OF TELOMERE CAPPING PROTEIN 4"/>
    <property type="match status" value="1"/>
</dbReference>
<dbReference type="Proteomes" id="UP000590412">
    <property type="component" value="Unassembled WGS sequence"/>
</dbReference>
<evidence type="ECO:0000256" key="6">
    <source>
        <dbReference type="ARBA" id="ARBA00022490"/>
    </source>
</evidence>
<comment type="subcellular location">
    <subcellularLocation>
        <location evidence="3">Cytoplasm</location>
    </subcellularLocation>
    <subcellularLocation>
        <location evidence="2">Nucleus</location>
    </subcellularLocation>
</comment>
<evidence type="ECO:0000313" key="11">
    <source>
        <dbReference type="Proteomes" id="UP000590412"/>
    </source>
</evidence>
<dbReference type="InterPro" id="IPR028094">
    <property type="entry name" value="RTC4_C"/>
</dbReference>
<evidence type="ECO:0000259" key="9">
    <source>
        <dbReference type="SMART" id="SM01312"/>
    </source>
</evidence>
<gene>
    <name evidence="10" type="ORF">FOB60_005377</name>
</gene>
<feature type="domain" description="Restriction of telomere capping protein 4 C-terminal" evidence="9">
    <location>
        <begin position="231"/>
        <end position="354"/>
    </location>
</feature>
<feature type="compositionally biased region" description="Basic and acidic residues" evidence="8">
    <location>
        <begin position="75"/>
        <end position="85"/>
    </location>
</feature>
<comment type="function">
    <text evidence="1">May be involved in a process influencing telomere capping.</text>
</comment>
<keyword evidence="7" id="KW-0539">Nucleus</keyword>
<dbReference type="AlphaFoldDB" id="A0A8X7NIR9"/>
<feature type="compositionally biased region" description="Polar residues" evidence="8">
    <location>
        <begin position="26"/>
        <end position="40"/>
    </location>
</feature>
<evidence type="ECO:0000256" key="7">
    <source>
        <dbReference type="ARBA" id="ARBA00023242"/>
    </source>
</evidence>
<evidence type="ECO:0000256" key="2">
    <source>
        <dbReference type="ARBA" id="ARBA00004123"/>
    </source>
</evidence>
<dbReference type="GO" id="GO:0005737">
    <property type="term" value="C:cytoplasm"/>
    <property type="evidence" value="ECO:0007669"/>
    <property type="project" value="UniProtKB-SubCell"/>
</dbReference>
<evidence type="ECO:0000313" key="10">
    <source>
        <dbReference type="EMBL" id="KAF6044284.1"/>
    </source>
</evidence>
<evidence type="ECO:0000256" key="4">
    <source>
        <dbReference type="ARBA" id="ARBA00009461"/>
    </source>
</evidence>
<reference evidence="10" key="1">
    <citation type="submission" date="2020-03" db="EMBL/GenBank/DDBJ databases">
        <title>FDA dAtabase for Regulatory Grade micrObial Sequences (FDA-ARGOS): Supporting development and validation of Infectious Disease Dx tests.</title>
        <authorList>
            <person name="Campos J."/>
            <person name="Goldberg B."/>
            <person name="Tallon L."/>
            <person name="Sadzewicz L."/>
            <person name="Vavikolanu K."/>
            <person name="Mehta A."/>
            <person name="Aluvathingal J."/>
            <person name="Nadendla S."/>
            <person name="Nandy P."/>
            <person name="Geyer C."/>
            <person name="Yan Y."/>
            <person name="Sichtig H."/>
        </authorList>
    </citation>
    <scope>NUCLEOTIDE SEQUENCE [LARGE SCALE GENOMIC DNA]</scope>
    <source>
        <strain evidence="10">FDAARGOS_652</strain>
    </source>
</reference>
<dbReference type="EMBL" id="JABWAB010000011">
    <property type="protein sequence ID" value="KAF6044284.1"/>
    <property type="molecule type" value="Genomic_DNA"/>
</dbReference>
<feature type="compositionally biased region" description="Polar residues" evidence="8">
    <location>
        <begin position="47"/>
        <end position="65"/>
    </location>
</feature>
<evidence type="ECO:0000256" key="1">
    <source>
        <dbReference type="ARBA" id="ARBA00002738"/>
    </source>
</evidence>
<dbReference type="PANTHER" id="PTHR41391:SF1">
    <property type="entry name" value="RESTRICTION OF TELOMERE CAPPING PROTEIN 4"/>
    <property type="match status" value="1"/>
</dbReference>
<comment type="similarity">
    <text evidence="4">Belongs to the RTC4 family.</text>
</comment>
<dbReference type="OrthoDB" id="128308at2759"/>
<protein>
    <recommendedName>
        <fullName evidence="5">Restriction of telomere capping protein 4</fullName>
    </recommendedName>
</protein>
<keyword evidence="6" id="KW-0963">Cytoplasm</keyword>
<proteinExistence type="inferred from homology"/>
<evidence type="ECO:0000256" key="3">
    <source>
        <dbReference type="ARBA" id="ARBA00004496"/>
    </source>
</evidence>
<comment type="caution">
    <text evidence="10">The sequence shown here is derived from an EMBL/GenBank/DDBJ whole genome shotgun (WGS) entry which is preliminary data.</text>
</comment>